<accession>A0A7R8X720</accession>
<dbReference type="FunFam" id="3.30.300.30:FF:000007">
    <property type="entry name" value="4-coumarate--CoA ligase 2"/>
    <property type="match status" value="1"/>
</dbReference>
<protein>
    <recommendedName>
        <fullName evidence="9">4-coumarate--CoA ligase</fullName>
    </recommendedName>
</protein>
<dbReference type="EMBL" id="LR900068">
    <property type="protein sequence ID" value="CAD7244057.1"/>
    <property type="molecule type" value="Genomic_DNA"/>
</dbReference>
<reference evidence="7" key="1">
    <citation type="submission" date="2020-11" db="EMBL/GenBank/DDBJ databases">
        <authorList>
            <person name="Tran Van P."/>
        </authorList>
    </citation>
    <scope>NUCLEOTIDE SEQUENCE</scope>
</reference>
<evidence type="ECO:0000313" key="8">
    <source>
        <dbReference type="Proteomes" id="UP000677054"/>
    </source>
</evidence>
<evidence type="ECO:0008006" key="9">
    <source>
        <dbReference type="Google" id="ProtNLM"/>
    </source>
</evidence>
<evidence type="ECO:0000256" key="2">
    <source>
        <dbReference type="ARBA" id="ARBA00006432"/>
    </source>
</evidence>
<comment type="similarity">
    <text evidence="2">Belongs to the ATP-dependent AMP-binding enzyme family.</text>
</comment>
<dbReference type="Proteomes" id="UP000677054">
    <property type="component" value="Unassembled WGS sequence"/>
</dbReference>
<evidence type="ECO:0000313" key="7">
    <source>
        <dbReference type="EMBL" id="CAD7244057.1"/>
    </source>
</evidence>
<keyword evidence="4" id="KW-0576">Peroxisome</keyword>
<comment type="subcellular location">
    <subcellularLocation>
        <location evidence="1">Peroxisome</location>
    </subcellularLocation>
</comment>
<organism evidence="7">
    <name type="scientific">Darwinula stevensoni</name>
    <dbReference type="NCBI Taxonomy" id="69355"/>
    <lineage>
        <taxon>Eukaryota</taxon>
        <taxon>Metazoa</taxon>
        <taxon>Ecdysozoa</taxon>
        <taxon>Arthropoda</taxon>
        <taxon>Crustacea</taxon>
        <taxon>Oligostraca</taxon>
        <taxon>Ostracoda</taxon>
        <taxon>Podocopa</taxon>
        <taxon>Podocopida</taxon>
        <taxon>Darwinulocopina</taxon>
        <taxon>Darwinuloidea</taxon>
        <taxon>Darwinulidae</taxon>
        <taxon>Darwinula</taxon>
    </lineage>
</organism>
<dbReference type="AlphaFoldDB" id="A0A7R8X720"/>
<dbReference type="InterPro" id="IPR025110">
    <property type="entry name" value="AMP-bd_C"/>
</dbReference>
<dbReference type="OrthoDB" id="10253869at2759"/>
<dbReference type="PANTHER" id="PTHR24096">
    <property type="entry name" value="LONG-CHAIN-FATTY-ACID--COA LIGASE"/>
    <property type="match status" value="1"/>
</dbReference>
<evidence type="ECO:0000259" key="6">
    <source>
        <dbReference type="Pfam" id="PF13193"/>
    </source>
</evidence>
<dbReference type="PANTHER" id="PTHR24096:SF149">
    <property type="entry name" value="AMP-BINDING DOMAIN-CONTAINING PROTEIN-RELATED"/>
    <property type="match status" value="1"/>
</dbReference>
<dbReference type="GO" id="GO:0005777">
    <property type="term" value="C:peroxisome"/>
    <property type="evidence" value="ECO:0007669"/>
    <property type="project" value="UniProtKB-SubCell"/>
</dbReference>
<keyword evidence="3" id="KW-0436">Ligase</keyword>
<feature type="domain" description="AMP-binding enzyme C-terminal" evidence="6">
    <location>
        <begin position="442"/>
        <end position="518"/>
    </location>
</feature>
<evidence type="ECO:0000256" key="3">
    <source>
        <dbReference type="ARBA" id="ARBA00022598"/>
    </source>
</evidence>
<dbReference type="Pfam" id="PF13193">
    <property type="entry name" value="AMP-binding_C"/>
    <property type="match status" value="1"/>
</dbReference>
<evidence type="ECO:0000256" key="4">
    <source>
        <dbReference type="ARBA" id="ARBA00023140"/>
    </source>
</evidence>
<dbReference type="InterPro" id="IPR045851">
    <property type="entry name" value="AMP-bd_C_sf"/>
</dbReference>
<dbReference type="InterPro" id="IPR042099">
    <property type="entry name" value="ANL_N_sf"/>
</dbReference>
<evidence type="ECO:0000259" key="5">
    <source>
        <dbReference type="Pfam" id="PF00501"/>
    </source>
</evidence>
<sequence length="532" mass="58267">MKLDPLSYRTEDGIFLPREAAPPLPHSDLYDMLVEGLQKNYSKDILICSKTGETMSGRQVLEESECVARALYSRGLLSKGGMAAIVTPNCPRFAVWLMAILRLRAVLTMANPTYTEEEIARQLLDSGSEIVLGWEGILEKVQGAARKVPGLRQVITLGQKGSLTLSDLIKEGRFLPPVPQVKSHPDDVVLLPSSSGTTGVPKGVLITHRNMTHALVSMDLKTLLDLSPDDVVMVFLPLFHIYGCTLMAKTLQSGNRLVVMPHFDFVEMLTAIQEHHVTLLPLVPPVALVLSHHPVVDNFNLRSLRKIVSGAAPLSGELQMKVERRLKVPGYGMTEGPLACLLTPVDKTKPGSVGIVVPYFEVKLTNIETGKTELKEGELCIRGPQLMKGYLRREAETAATIDSSGWLHTGDVGKVDEDGYFYIIDRIKELIKHKGFQVAPAELEGLLLTHPEVIDAAVIGRPDTAAGELPTAFVVLKSGSNLKPNDIQSFVDKRVSSHKRLRGGVIITDAIPKSPSGKILRRFLRSSLQSKL</sequence>
<name>A0A7R8X720_9CRUS</name>
<dbReference type="GO" id="GO:0016405">
    <property type="term" value="F:CoA-ligase activity"/>
    <property type="evidence" value="ECO:0007669"/>
    <property type="project" value="TreeGrafter"/>
</dbReference>
<gene>
    <name evidence="7" type="ORF">DSTB1V02_LOCUS3961</name>
</gene>
<dbReference type="Gene3D" id="3.30.300.30">
    <property type="match status" value="1"/>
</dbReference>
<dbReference type="EMBL" id="CAJPEV010000551">
    <property type="protein sequence ID" value="CAG0886397.1"/>
    <property type="molecule type" value="Genomic_DNA"/>
</dbReference>
<feature type="domain" description="AMP-dependent synthetase/ligase" evidence="5">
    <location>
        <begin position="42"/>
        <end position="391"/>
    </location>
</feature>
<keyword evidence="8" id="KW-1185">Reference proteome</keyword>
<dbReference type="SUPFAM" id="SSF56801">
    <property type="entry name" value="Acetyl-CoA synthetase-like"/>
    <property type="match status" value="1"/>
</dbReference>
<dbReference type="Gene3D" id="3.40.50.12780">
    <property type="entry name" value="N-terminal domain of ligase-like"/>
    <property type="match status" value="1"/>
</dbReference>
<dbReference type="Pfam" id="PF00501">
    <property type="entry name" value="AMP-binding"/>
    <property type="match status" value="1"/>
</dbReference>
<proteinExistence type="inferred from homology"/>
<evidence type="ECO:0000256" key="1">
    <source>
        <dbReference type="ARBA" id="ARBA00004275"/>
    </source>
</evidence>
<dbReference type="InterPro" id="IPR000873">
    <property type="entry name" value="AMP-dep_synth/lig_dom"/>
</dbReference>